<reference evidence="2 3" key="1">
    <citation type="submission" date="2021-05" db="EMBL/GenBank/DDBJ databases">
        <title>Culturable bacteria isolated from Daya Bay.</title>
        <authorList>
            <person name="Zheng W."/>
            <person name="Yu S."/>
            <person name="Huang Y."/>
        </authorList>
    </citation>
    <scope>NUCLEOTIDE SEQUENCE [LARGE SCALE GENOMIC DNA]</scope>
    <source>
        <strain evidence="2 3">DP4N28-5</strain>
    </source>
</reference>
<keyword evidence="1" id="KW-0472">Membrane</keyword>
<keyword evidence="3" id="KW-1185">Reference proteome</keyword>
<comment type="caution">
    <text evidence="2">The sequence shown here is derived from an EMBL/GenBank/DDBJ whole genome shotgun (WGS) entry which is preliminary data.</text>
</comment>
<evidence type="ECO:0000256" key="1">
    <source>
        <dbReference type="SAM" id="Phobius"/>
    </source>
</evidence>
<evidence type="ECO:0000313" key="3">
    <source>
        <dbReference type="Proteomes" id="UP000756530"/>
    </source>
</evidence>
<dbReference type="Proteomes" id="UP000756530">
    <property type="component" value="Unassembled WGS sequence"/>
</dbReference>
<keyword evidence="1" id="KW-0812">Transmembrane</keyword>
<feature type="transmembrane region" description="Helical" evidence="1">
    <location>
        <begin position="6"/>
        <end position="28"/>
    </location>
</feature>
<sequence length="143" mass="15724">MKSRFSLVYVIGLIALIVLPTAVTLAVYHVTKDPNWRPLGVTEESLAAHARQSGRSEGVQIVAQVEWVGPVAARMSRRQFERSLTNAFRAKGVDVYVFFTSGIETTQVTYVVGYSRIGPFPVHRASQGVRAAVDAYHMYVPAG</sequence>
<dbReference type="EMBL" id="JAHUZE010000003">
    <property type="protein sequence ID" value="MBV7379701.1"/>
    <property type="molecule type" value="Genomic_DNA"/>
</dbReference>
<proteinExistence type="predicted"/>
<name>A0ABS6T368_9RHOB</name>
<protein>
    <submittedName>
        <fullName evidence="2">Uncharacterized protein</fullName>
    </submittedName>
</protein>
<gene>
    <name evidence="2" type="ORF">KJP28_12280</name>
</gene>
<organism evidence="2 3">
    <name type="scientific">Maritimibacter dapengensis</name>
    <dbReference type="NCBI Taxonomy" id="2836868"/>
    <lineage>
        <taxon>Bacteria</taxon>
        <taxon>Pseudomonadati</taxon>
        <taxon>Pseudomonadota</taxon>
        <taxon>Alphaproteobacteria</taxon>
        <taxon>Rhodobacterales</taxon>
        <taxon>Roseobacteraceae</taxon>
        <taxon>Maritimibacter</taxon>
    </lineage>
</organism>
<evidence type="ECO:0000313" key="2">
    <source>
        <dbReference type="EMBL" id="MBV7379701.1"/>
    </source>
</evidence>
<accession>A0ABS6T368</accession>
<dbReference type="RefSeq" id="WP_218392898.1">
    <property type="nucleotide sequence ID" value="NZ_JAHUZE010000003.1"/>
</dbReference>
<keyword evidence="1" id="KW-1133">Transmembrane helix</keyword>